<proteinExistence type="predicted"/>
<dbReference type="GO" id="GO:0006313">
    <property type="term" value="P:DNA transposition"/>
    <property type="evidence" value="ECO:0007669"/>
    <property type="project" value="InterPro"/>
</dbReference>
<reference evidence="1 2" key="1">
    <citation type="submission" date="2018-11" db="EMBL/GenBank/DDBJ databases">
        <title>Chitinophaga lutea sp.nov., isolate from arsenic contaminated soil.</title>
        <authorList>
            <person name="Zong Y."/>
        </authorList>
    </citation>
    <scope>NUCLEOTIDE SEQUENCE [LARGE SCALE GENOMIC DNA]</scope>
    <source>
        <strain evidence="1 2">ZY74</strain>
    </source>
</reference>
<evidence type="ECO:0008006" key="3">
    <source>
        <dbReference type="Google" id="ProtNLM"/>
    </source>
</evidence>
<dbReference type="Gene3D" id="3.30.70.1290">
    <property type="entry name" value="Transposase IS200-like"/>
    <property type="match status" value="1"/>
</dbReference>
<keyword evidence="2" id="KW-1185">Reference proteome</keyword>
<evidence type="ECO:0000313" key="2">
    <source>
        <dbReference type="Proteomes" id="UP000278351"/>
    </source>
</evidence>
<dbReference type="GO" id="GO:0004803">
    <property type="term" value="F:transposase activity"/>
    <property type="evidence" value="ECO:0007669"/>
    <property type="project" value="InterPro"/>
</dbReference>
<name>A0A3N4QQ53_9BACT</name>
<evidence type="ECO:0000313" key="1">
    <source>
        <dbReference type="EMBL" id="RPE13754.1"/>
    </source>
</evidence>
<comment type="caution">
    <text evidence="1">The sequence shown here is derived from an EMBL/GenBank/DDBJ whole genome shotgun (WGS) entry which is preliminary data.</text>
</comment>
<accession>A0A3N4QQ53</accession>
<protein>
    <recommendedName>
        <fullName evidence="3">Transposase IS200-like domain-containing protein</fullName>
    </recommendedName>
</protein>
<sequence>MLDSLTFMVQENRIWLYGFVVLPNEFHLLWRKQPAWELKNIRQMLLKFTAQQIKHRLKAVNRRELETYRTPKADRQFQFWERKSEVLVIASLTEAQEKLNIMHQMPVIAGCCERAEDYRFSSAAFYRKDPINETAPKATIQQAQGAEGPDVPALTHYNQHLPP</sequence>
<dbReference type="InterPro" id="IPR036515">
    <property type="entry name" value="Transposase_17_sf"/>
</dbReference>
<dbReference type="EMBL" id="RPDH01000001">
    <property type="protein sequence ID" value="RPE13754.1"/>
    <property type="molecule type" value="Genomic_DNA"/>
</dbReference>
<gene>
    <name evidence="1" type="ORF">EGT74_09645</name>
</gene>
<dbReference type="AlphaFoldDB" id="A0A3N4QQ53"/>
<organism evidence="1 2">
    <name type="scientific">Chitinophaga lutea</name>
    <dbReference type="NCBI Taxonomy" id="2488634"/>
    <lineage>
        <taxon>Bacteria</taxon>
        <taxon>Pseudomonadati</taxon>
        <taxon>Bacteroidota</taxon>
        <taxon>Chitinophagia</taxon>
        <taxon>Chitinophagales</taxon>
        <taxon>Chitinophagaceae</taxon>
        <taxon>Chitinophaga</taxon>
    </lineage>
</organism>
<dbReference type="SUPFAM" id="SSF143422">
    <property type="entry name" value="Transposase IS200-like"/>
    <property type="match status" value="1"/>
</dbReference>
<dbReference type="Proteomes" id="UP000278351">
    <property type="component" value="Unassembled WGS sequence"/>
</dbReference>
<dbReference type="GO" id="GO:0003677">
    <property type="term" value="F:DNA binding"/>
    <property type="evidence" value="ECO:0007669"/>
    <property type="project" value="InterPro"/>
</dbReference>